<keyword evidence="2" id="KW-0012">Acyltransferase</keyword>
<proteinExistence type="predicted"/>
<dbReference type="Proteomes" id="UP001271769">
    <property type="component" value="Unassembled WGS sequence"/>
</dbReference>
<dbReference type="Gene3D" id="3.40.630.30">
    <property type="match status" value="1"/>
</dbReference>
<gene>
    <name evidence="2" type="ORF">SMD31_00240</name>
</gene>
<sequence>MVTLDTLIGFCAAHPVPETDAPRILARLNSGPAAIIDWRERGVVAVILDTIIGVNGVVPFEVVGLADGRMNGSLATDLLAELAARATKLGARSNELAMTPIWQPHRAAIEAAGYRHYYSDYDMSCRNPAWGPDLPLPPGAAWHDAWPDWADVYIDVLTTGFADVPGAFVPKPEEIRRYLQQSGIKARILIENGKGIGLLRYTEPNTYINAVVRAGDQKGRRIGQMVMDEARRCLVRQAENDAPMTLTVVDKNTAAIELYRRCNFDIDREVAVLIRHF</sequence>
<reference evidence="2 3" key="1">
    <citation type="journal article" date="2013" name="Antonie Van Leeuwenhoek">
        <title>Dongia rigui sp. nov., isolated from freshwater of a large wetland in Korea.</title>
        <authorList>
            <person name="Baik K.S."/>
            <person name="Hwang Y.M."/>
            <person name="Choi J.S."/>
            <person name="Kwon J."/>
            <person name="Seong C.N."/>
        </authorList>
    </citation>
    <scope>NUCLEOTIDE SEQUENCE [LARGE SCALE GENOMIC DNA]</scope>
    <source>
        <strain evidence="2 3">04SU4-P</strain>
    </source>
</reference>
<evidence type="ECO:0000259" key="1">
    <source>
        <dbReference type="PROSITE" id="PS51186"/>
    </source>
</evidence>
<dbReference type="InterPro" id="IPR000182">
    <property type="entry name" value="GNAT_dom"/>
</dbReference>
<dbReference type="EC" id="2.3.1.-" evidence="2"/>
<dbReference type="GO" id="GO:0016746">
    <property type="term" value="F:acyltransferase activity"/>
    <property type="evidence" value="ECO:0007669"/>
    <property type="project" value="UniProtKB-KW"/>
</dbReference>
<dbReference type="PROSITE" id="PS51186">
    <property type="entry name" value="GNAT"/>
    <property type="match status" value="1"/>
</dbReference>
<accession>A0ABU5DSD6</accession>
<name>A0ABU5DSD6_9PROT</name>
<keyword evidence="2" id="KW-0808">Transferase</keyword>
<dbReference type="EMBL" id="JAXCLX010000001">
    <property type="protein sequence ID" value="MDY0870326.1"/>
    <property type="molecule type" value="Genomic_DNA"/>
</dbReference>
<feature type="domain" description="N-acetyltransferase" evidence="1">
    <location>
        <begin position="134"/>
        <end position="277"/>
    </location>
</feature>
<keyword evidence="3" id="KW-1185">Reference proteome</keyword>
<organism evidence="2 3">
    <name type="scientific">Dongia rigui</name>
    <dbReference type="NCBI Taxonomy" id="940149"/>
    <lineage>
        <taxon>Bacteria</taxon>
        <taxon>Pseudomonadati</taxon>
        <taxon>Pseudomonadota</taxon>
        <taxon>Alphaproteobacteria</taxon>
        <taxon>Rhodospirillales</taxon>
        <taxon>Dongiaceae</taxon>
        <taxon>Dongia</taxon>
    </lineage>
</organism>
<dbReference type="Pfam" id="PF00583">
    <property type="entry name" value="Acetyltransf_1"/>
    <property type="match status" value="1"/>
</dbReference>
<comment type="caution">
    <text evidence="2">The sequence shown here is derived from an EMBL/GenBank/DDBJ whole genome shotgun (WGS) entry which is preliminary data.</text>
</comment>
<evidence type="ECO:0000313" key="2">
    <source>
        <dbReference type="EMBL" id="MDY0870326.1"/>
    </source>
</evidence>
<protein>
    <submittedName>
        <fullName evidence="2">GNAT family N-acetyltransferase</fullName>
        <ecNumber evidence="2">2.3.1.-</ecNumber>
    </submittedName>
</protein>
<dbReference type="SUPFAM" id="SSF55729">
    <property type="entry name" value="Acyl-CoA N-acyltransferases (Nat)"/>
    <property type="match status" value="1"/>
</dbReference>
<dbReference type="InterPro" id="IPR016181">
    <property type="entry name" value="Acyl_CoA_acyltransferase"/>
</dbReference>
<evidence type="ECO:0000313" key="3">
    <source>
        <dbReference type="Proteomes" id="UP001271769"/>
    </source>
</evidence>